<sequence>MALRGVFSHSVLCPSALPLRESQLTSRSSGRSRARNLVSAAYNSGPNSYAGPNSSLLDAFYYGKAFAETLNEKLGTVLDDVLANIGKQDAERREALREFQEEVEERARRDISQSRDSAGSVSTGSAAYASPTSMTMQGGRASSNGAPPPSRQAFIATPPDLQETVDDLRAEMALTRISVKALKAKQQPSTL</sequence>
<keyword evidence="3" id="KW-1185">Reference proteome</keyword>
<evidence type="ECO:0000256" key="1">
    <source>
        <dbReference type="SAM" id="MobiDB-lite"/>
    </source>
</evidence>
<protein>
    <submittedName>
        <fullName evidence="2">G13405 protein</fullName>
    </submittedName>
</protein>
<dbReference type="Proteomes" id="UP001497392">
    <property type="component" value="Unassembled WGS sequence"/>
</dbReference>
<dbReference type="EMBL" id="CAXHTA020000021">
    <property type="protein sequence ID" value="CAL5229974.1"/>
    <property type="molecule type" value="Genomic_DNA"/>
</dbReference>
<organism evidence="2 3">
    <name type="scientific">Coccomyxa viridis</name>
    <dbReference type="NCBI Taxonomy" id="1274662"/>
    <lineage>
        <taxon>Eukaryota</taxon>
        <taxon>Viridiplantae</taxon>
        <taxon>Chlorophyta</taxon>
        <taxon>core chlorophytes</taxon>
        <taxon>Trebouxiophyceae</taxon>
        <taxon>Trebouxiophyceae incertae sedis</taxon>
        <taxon>Coccomyxaceae</taxon>
        <taxon>Coccomyxa</taxon>
    </lineage>
</organism>
<gene>
    <name evidence="2" type="primary">g13405</name>
    <name evidence="2" type="ORF">VP750_LOCUS11880</name>
</gene>
<accession>A0ABP1GHD1</accession>
<feature type="compositionally biased region" description="Polar residues" evidence="1">
    <location>
        <begin position="114"/>
        <end position="145"/>
    </location>
</feature>
<dbReference type="InterPro" id="IPR040003">
    <property type="entry name" value="PG18-like"/>
</dbReference>
<name>A0ABP1GHD1_9CHLO</name>
<feature type="compositionally biased region" description="Basic and acidic residues" evidence="1">
    <location>
        <begin position="104"/>
        <end position="113"/>
    </location>
</feature>
<dbReference type="PANTHER" id="PTHR35745">
    <property type="entry name" value="BNACNNG14650D PROTEIN"/>
    <property type="match status" value="1"/>
</dbReference>
<comment type="caution">
    <text evidence="2">The sequence shown here is derived from an EMBL/GenBank/DDBJ whole genome shotgun (WGS) entry which is preliminary data.</text>
</comment>
<dbReference type="Pfam" id="PF20711">
    <property type="entry name" value="DUF6825"/>
    <property type="match status" value="1"/>
</dbReference>
<evidence type="ECO:0000313" key="2">
    <source>
        <dbReference type="EMBL" id="CAL5229974.1"/>
    </source>
</evidence>
<dbReference type="PANTHER" id="PTHR35745:SF1">
    <property type="entry name" value="OS04G0513000 PROTEIN"/>
    <property type="match status" value="1"/>
</dbReference>
<feature type="region of interest" description="Disordered" evidence="1">
    <location>
        <begin position="104"/>
        <end position="155"/>
    </location>
</feature>
<proteinExistence type="predicted"/>
<reference evidence="2 3" key="1">
    <citation type="submission" date="2024-06" db="EMBL/GenBank/DDBJ databases">
        <authorList>
            <person name="Kraege A."/>
            <person name="Thomma B."/>
        </authorList>
    </citation>
    <scope>NUCLEOTIDE SEQUENCE [LARGE SCALE GENOMIC DNA]</scope>
</reference>
<evidence type="ECO:0000313" key="3">
    <source>
        <dbReference type="Proteomes" id="UP001497392"/>
    </source>
</evidence>